<name>A0ABP5U932_9ACTN</name>
<accession>A0ABP5U932</accession>
<proteinExistence type="predicted"/>
<dbReference type="Proteomes" id="UP001500253">
    <property type="component" value="Unassembled WGS sequence"/>
</dbReference>
<dbReference type="RefSeq" id="WP_428837088.1">
    <property type="nucleotide sequence ID" value="NZ_BAAASD010000062.1"/>
</dbReference>
<protein>
    <submittedName>
        <fullName evidence="2">Uncharacterized protein</fullName>
    </submittedName>
</protein>
<evidence type="ECO:0000313" key="2">
    <source>
        <dbReference type="EMBL" id="GAA2372664.1"/>
    </source>
</evidence>
<sequence>MGRADWLVRAGRAALRGAAVVADPGVPEPEGVLVAPAVVVGSVPVGPVFPRAPVVSAVPVGLAAVVDSGAPAGPAVVVGSVPVGPVDSPAPAVPADPVGRRGGVVRGPLPAARGRRSGRGR</sequence>
<keyword evidence="3" id="KW-1185">Reference proteome</keyword>
<dbReference type="EMBL" id="BAAASD010000062">
    <property type="protein sequence ID" value="GAA2372664.1"/>
    <property type="molecule type" value="Genomic_DNA"/>
</dbReference>
<evidence type="ECO:0000313" key="3">
    <source>
        <dbReference type="Proteomes" id="UP001500253"/>
    </source>
</evidence>
<organism evidence="2 3">
    <name type="scientific">Streptomyces cuspidosporus</name>
    <dbReference type="NCBI Taxonomy" id="66882"/>
    <lineage>
        <taxon>Bacteria</taxon>
        <taxon>Bacillati</taxon>
        <taxon>Actinomycetota</taxon>
        <taxon>Actinomycetes</taxon>
        <taxon>Kitasatosporales</taxon>
        <taxon>Streptomycetaceae</taxon>
        <taxon>Streptomyces</taxon>
    </lineage>
</organism>
<comment type="caution">
    <text evidence="2">The sequence shown here is derived from an EMBL/GenBank/DDBJ whole genome shotgun (WGS) entry which is preliminary data.</text>
</comment>
<evidence type="ECO:0000256" key="1">
    <source>
        <dbReference type="SAM" id="MobiDB-lite"/>
    </source>
</evidence>
<reference evidence="3" key="1">
    <citation type="journal article" date="2019" name="Int. J. Syst. Evol. Microbiol.">
        <title>The Global Catalogue of Microorganisms (GCM) 10K type strain sequencing project: providing services to taxonomists for standard genome sequencing and annotation.</title>
        <authorList>
            <consortium name="The Broad Institute Genomics Platform"/>
            <consortium name="The Broad Institute Genome Sequencing Center for Infectious Disease"/>
            <person name="Wu L."/>
            <person name="Ma J."/>
        </authorList>
    </citation>
    <scope>NUCLEOTIDE SEQUENCE [LARGE SCALE GENOMIC DNA]</scope>
    <source>
        <strain evidence="3">JCM 4316</strain>
    </source>
</reference>
<feature type="region of interest" description="Disordered" evidence="1">
    <location>
        <begin position="89"/>
        <end position="121"/>
    </location>
</feature>
<gene>
    <name evidence="2" type="ORF">GCM10010246_79080</name>
</gene>